<dbReference type="AlphaFoldDB" id="A0AAD7M6T9"/>
<dbReference type="Proteomes" id="UP001221757">
    <property type="component" value="Unassembled WGS sequence"/>
</dbReference>
<evidence type="ECO:0000256" key="8">
    <source>
        <dbReference type="ARBA" id="ARBA00022989"/>
    </source>
</evidence>
<evidence type="ECO:0000256" key="12">
    <source>
        <dbReference type="ARBA" id="ARBA00023136"/>
    </source>
</evidence>
<reference evidence="14" key="1">
    <citation type="submission" date="2023-03" db="EMBL/GenBank/DDBJ databases">
        <title>Massive genome expansion in bonnet fungi (Mycena s.s.) driven by repeated elements and novel gene families across ecological guilds.</title>
        <authorList>
            <consortium name="Lawrence Berkeley National Laboratory"/>
            <person name="Harder C.B."/>
            <person name="Miyauchi S."/>
            <person name="Viragh M."/>
            <person name="Kuo A."/>
            <person name="Thoen E."/>
            <person name="Andreopoulos B."/>
            <person name="Lu D."/>
            <person name="Skrede I."/>
            <person name="Drula E."/>
            <person name="Henrissat B."/>
            <person name="Morin E."/>
            <person name="Kohler A."/>
            <person name="Barry K."/>
            <person name="LaButti K."/>
            <person name="Morin E."/>
            <person name="Salamov A."/>
            <person name="Lipzen A."/>
            <person name="Mereny Z."/>
            <person name="Hegedus B."/>
            <person name="Baldrian P."/>
            <person name="Stursova M."/>
            <person name="Weitz H."/>
            <person name="Taylor A."/>
            <person name="Grigoriev I.V."/>
            <person name="Nagy L.G."/>
            <person name="Martin F."/>
            <person name="Kauserud H."/>
        </authorList>
    </citation>
    <scope>NUCLEOTIDE SEQUENCE</scope>
    <source>
        <strain evidence="14">CBHHK067</strain>
    </source>
</reference>
<evidence type="ECO:0000313" key="14">
    <source>
        <dbReference type="EMBL" id="KAJ7703987.1"/>
    </source>
</evidence>
<dbReference type="InterPro" id="IPR050121">
    <property type="entry name" value="Cytochrome_P450_monoxygenase"/>
</dbReference>
<accession>A0AAD7M6T9</accession>
<dbReference type="Gene3D" id="1.10.630.10">
    <property type="entry name" value="Cytochrome P450"/>
    <property type="match status" value="1"/>
</dbReference>
<keyword evidence="11" id="KW-0503">Monooxygenase</keyword>
<evidence type="ECO:0000256" key="11">
    <source>
        <dbReference type="ARBA" id="ARBA00023033"/>
    </source>
</evidence>
<keyword evidence="8" id="KW-1133">Transmembrane helix</keyword>
<dbReference type="GO" id="GO:0004497">
    <property type="term" value="F:monooxygenase activity"/>
    <property type="evidence" value="ECO:0007669"/>
    <property type="project" value="UniProtKB-KW"/>
</dbReference>
<dbReference type="PRINTS" id="PR00465">
    <property type="entry name" value="EP450IV"/>
</dbReference>
<dbReference type="GO" id="GO:0005506">
    <property type="term" value="F:iron ion binding"/>
    <property type="evidence" value="ECO:0007669"/>
    <property type="project" value="InterPro"/>
</dbReference>
<sequence length="548" mass="59792">MSPSLVQTGLLVGGGYVLLSIVRRIFSSSPLDTIPGPPSHSFLFGTSPGNLKETHDPDGWEFQRALEEDYGGVVRIRGLLGSSSLFVSDPVALHSILNKDIDIYEEGSISLSVNMLMFGRAGIFSTLGDDHRKMRKMMVPAFSTANLRGMISHFYEVAEGVRDGLLAPQVARGAKEVEMASVFTRTSLELIGRSGLGYSFDPLTLDCPRNEYAETIKNLTSVLGGMAALMPLVPTVMKIGMPSFRRWVLNMLPSKTLHHVRDMIDLMDHTAQEILKGKKAALLSGDCESQEKMETGTDILSILLRSNLRADDSSRLTDHELLAQTSAIIFAAMDTTSSGLSRVFHVLASHPEVQEKVRAEILEATAHKEHGHLDHDGVVELPYLDSVLRETLRLYPPVSPGVMRETIVPAVLPLTTPLTTTDGRTIQSVAVPKGTTVWVAIAKANHDPAVWGPDAREFKPERWVNGRAGNKDVKMPGVWGGTMTFIGGGRSCIGFKFSQLEMKVVLCVLLRSFRFSLSDKEIKFRMGGGITGPSVDGEAAMPLLVEKV</sequence>
<keyword evidence="5 13" id="KW-0349">Heme</keyword>
<comment type="pathway">
    <text evidence="3">Secondary metabolite biosynthesis; terpenoid biosynthesis.</text>
</comment>
<keyword evidence="6" id="KW-0812">Transmembrane</keyword>
<evidence type="ECO:0000256" key="2">
    <source>
        <dbReference type="ARBA" id="ARBA00004370"/>
    </source>
</evidence>
<evidence type="ECO:0000256" key="1">
    <source>
        <dbReference type="ARBA" id="ARBA00001971"/>
    </source>
</evidence>
<dbReference type="PANTHER" id="PTHR24305:SF166">
    <property type="entry name" value="CYTOCHROME P450 12A4, MITOCHONDRIAL-RELATED"/>
    <property type="match status" value="1"/>
</dbReference>
<comment type="subcellular location">
    <subcellularLocation>
        <location evidence="2">Membrane</location>
    </subcellularLocation>
</comment>
<keyword evidence="10 13" id="KW-0408">Iron</keyword>
<keyword evidence="9" id="KW-0560">Oxidoreductase</keyword>
<dbReference type="PANTHER" id="PTHR24305">
    <property type="entry name" value="CYTOCHROME P450"/>
    <property type="match status" value="1"/>
</dbReference>
<evidence type="ECO:0000256" key="7">
    <source>
        <dbReference type="ARBA" id="ARBA00022723"/>
    </source>
</evidence>
<evidence type="ECO:0000256" key="9">
    <source>
        <dbReference type="ARBA" id="ARBA00023002"/>
    </source>
</evidence>
<comment type="similarity">
    <text evidence="4">Belongs to the cytochrome P450 family.</text>
</comment>
<keyword evidence="15" id="KW-1185">Reference proteome</keyword>
<evidence type="ECO:0000256" key="4">
    <source>
        <dbReference type="ARBA" id="ARBA00010617"/>
    </source>
</evidence>
<keyword evidence="7 13" id="KW-0479">Metal-binding</keyword>
<evidence type="ECO:0000256" key="6">
    <source>
        <dbReference type="ARBA" id="ARBA00022692"/>
    </source>
</evidence>
<dbReference type="Pfam" id="PF00067">
    <property type="entry name" value="p450"/>
    <property type="match status" value="1"/>
</dbReference>
<dbReference type="GO" id="GO:0020037">
    <property type="term" value="F:heme binding"/>
    <property type="evidence" value="ECO:0007669"/>
    <property type="project" value="InterPro"/>
</dbReference>
<evidence type="ECO:0000256" key="5">
    <source>
        <dbReference type="ARBA" id="ARBA00022617"/>
    </source>
</evidence>
<evidence type="ECO:0000256" key="13">
    <source>
        <dbReference type="PIRSR" id="PIRSR602403-1"/>
    </source>
</evidence>
<proteinExistence type="inferred from homology"/>
<evidence type="ECO:0000256" key="10">
    <source>
        <dbReference type="ARBA" id="ARBA00023004"/>
    </source>
</evidence>
<organism evidence="14 15">
    <name type="scientific">Mycena rosella</name>
    <name type="common">Pink bonnet</name>
    <name type="synonym">Agaricus rosellus</name>
    <dbReference type="NCBI Taxonomy" id="1033263"/>
    <lineage>
        <taxon>Eukaryota</taxon>
        <taxon>Fungi</taxon>
        <taxon>Dikarya</taxon>
        <taxon>Basidiomycota</taxon>
        <taxon>Agaricomycotina</taxon>
        <taxon>Agaricomycetes</taxon>
        <taxon>Agaricomycetidae</taxon>
        <taxon>Agaricales</taxon>
        <taxon>Marasmiineae</taxon>
        <taxon>Mycenaceae</taxon>
        <taxon>Mycena</taxon>
    </lineage>
</organism>
<evidence type="ECO:0000313" key="15">
    <source>
        <dbReference type="Proteomes" id="UP001221757"/>
    </source>
</evidence>
<dbReference type="SUPFAM" id="SSF48264">
    <property type="entry name" value="Cytochrome P450"/>
    <property type="match status" value="1"/>
</dbReference>
<dbReference type="CDD" id="cd11069">
    <property type="entry name" value="CYP_FUM15-like"/>
    <property type="match status" value="1"/>
</dbReference>
<keyword evidence="12" id="KW-0472">Membrane</keyword>
<dbReference type="PRINTS" id="PR00385">
    <property type="entry name" value="P450"/>
</dbReference>
<dbReference type="InterPro" id="IPR002403">
    <property type="entry name" value="Cyt_P450_E_grp-IV"/>
</dbReference>
<feature type="binding site" description="axial binding residue" evidence="13">
    <location>
        <position position="492"/>
    </location>
    <ligand>
        <name>heme</name>
        <dbReference type="ChEBI" id="CHEBI:30413"/>
    </ligand>
    <ligandPart>
        <name>Fe</name>
        <dbReference type="ChEBI" id="CHEBI:18248"/>
    </ligandPart>
</feature>
<dbReference type="GO" id="GO:0016705">
    <property type="term" value="F:oxidoreductase activity, acting on paired donors, with incorporation or reduction of molecular oxygen"/>
    <property type="evidence" value="ECO:0007669"/>
    <property type="project" value="InterPro"/>
</dbReference>
<protein>
    <submittedName>
        <fullName evidence="14">Cytochrome P450</fullName>
    </submittedName>
</protein>
<dbReference type="InterPro" id="IPR001128">
    <property type="entry name" value="Cyt_P450"/>
</dbReference>
<comment type="caution">
    <text evidence="14">The sequence shown here is derived from an EMBL/GenBank/DDBJ whole genome shotgun (WGS) entry which is preliminary data.</text>
</comment>
<gene>
    <name evidence="14" type="ORF">B0H17DRAFT_921819</name>
</gene>
<dbReference type="EMBL" id="JARKIE010000011">
    <property type="protein sequence ID" value="KAJ7703987.1"/>
    <property type="molecule type" value="Genomic_DNA"/>
</dbReference>
<name>A0AAD7M6T9_MYCRO</name>
<comment type="cofactor">
    <cofactor evidence="1 13">
        <name>heme</name>
        <dbReference type="ChEBI" id="CHEBI:30413"/>
    </cofactor>
</comment>
<dbReference type="InterPro" id="IPR036396">
    <property type="entry name" value="Cyt_P450_sf"/>
</dbReference>
<evidence type="ECO:0000256" key="3">
    <source>
        <dbReference type="ARBA" id="ARBA00004721"/>
    </source>
</evidence>
<dbReference type="GO" id="GO:0016020">
    <property type="term" value="C:membrane"/>
    <property type="evidence" value="ECO:0007669"/>
    <property type="project" value="UniProtKB-SubCell"/>
</dbReference>